<dbReference type="EMBL" id="JAMQOL010000044">
    <property type="protein sequence ID" value="MCM4081827.1"/>
    <property type="molecule type" value="Genomic_DNA"/>
</dbReference>
<name>A0ABT0Y8N4_9ACTN</name>
<protein>
    <submittedName>
        <fullName evidence="2">Uma2 family endonuclease</fullName>
    </submittedName>
</protein>
<evidence type="ECO:0000259" key="1">
    <source>
        <dbReference type="Pfam" id="PF05685"/>
    </source>
</evidence>
<comment type="caution">
    <text evidence="2">The sequence shown here is derived from an EMBL/GenBank/DDBJ whole genome shotgun (WGS) entry which is preliminary data.</text>
</comment>
<dbReference type="Gene3D" id="3.90.1570.10">
    <property type="entry name" value="tt1808, chain A"/>
    <property type="match status" value="1"/>
</dbReference>
<gene>
    <name evidence="2" type="ORF">LXN57_30080</name>
</gene>
<evidence type="ECO:0000313" key="2">
    <source>
        <dbReference type="EMBL" id="MCM4081827.1"/>
    </source>
</evidence>
<reference evidence="2 3" key="1">
    <citation type="submission" date="2022-06" db="EMBL/GenBank/DDBJ databases">
        <title>Actinoplanes abujensis sp. nov., isolated from Nigerian arid soil.</title>
        <authorList>
            <person name="Ding P."/>
        </authorList>
    </citation>
    <scope>NUCLEOTIDE SEQUENCE [LARGE SCALE GENOMIC DNA]</scope>
    <source>
        <strain evidence="3">TRM88002</strain>
    </source>
</reference>
<dbReference type="SUPFAM" id="SSF52980">
    <property type="entry name" value="Restriction endonuclease-like"/>
    <property type="match status" value="1"/>
</dbReference>
<dbReference type="Pfam" id="PF05685">
    <property type="entry name" value="Uma2"/>
    <property type="match status" value="1"/>
</dbReference>
<keyword evidence="2" id="KW-0255">Endonuclease</keyword>
<dbReference type="InterPro" id="IPR008538">
    <property type="entry name" value="Uma2"/>
</dbReference>
<dbReference type="RefSeq" id="WP_251801574.1">
    <property type="nucleotide sequence ID" value="NZ_JAMQOL010000044.1"/>
</dbReference>
<dbReference type="GO" id="GO:0004519">
    <property type="term" value="F:endonuclease activity"/>
    <property type="evidence" value="ECO:0007669"/>
    <property type="project" value="UniProtKB-KW"/>
</dbReference>
<evidence type="ECO:0000313" key="3">
    <source>
        <dbReference type="Proteomes" id="UP001523216"/>
    </source>
</evidence>
<accession>A0ABT0Y8N4</accession>
<keyword evidence="3" id="KW-1185">Reference proteome</keyword>
<dbReference type="Proteomes" id="UP001523216">
    <property type="component" value="Unassembled WGS sequence"/>
</dbReference>
<proteinExistence type="predicted"/>
<keyword evidence="2" id="KW-0378">Hydrolase</keyword>
<feature type="domain" description="Putative restriction endonuclease" evidence="1">
    <location>
        <begin position="17"/>
        <end position="166"/>
    </location>
</feature>
<organism evidence="2 3">
    <name type="scientific">Paractinoplanes hotanensis</name>
    <dbReference type="NCBI Taxonomy" id="2906497"/>
    <lineage>
        <taxon>Bacteria</taxon>
        <taxon>Bacillati</taxon>
        <taxon>Actinomycetota</taxon>
        <taxon>Actinomycetes</taxon>
        <taxon>Micromonosporales</taxon>
        <taxon>Micromonosporaceae</taxon>
        <taxon>Paractinoplanes</taxon>
    </lineage>
</organism>
<dbReference type="InterPro" id="IPR011335">
    <property type="entry name" value="Restrct_endonuc-II-like"/>
</dbReference>
<sequence length="183" mass="19298">MGAEAVGAGMPRQISLEDVAAMAAADENHRYELSPEGVLSVTPAADPGHAMLVSRIFAWLLSNGYGPDQMAVDCGIDVGGARVPDLTVWAKGSPPRCGSSSYAGTAGLLLVVEVLSRGSEVVDRIIKKAEYAGARIPRYWIVERDNATMVRQYVLSADTGGYQLGPAGTRSLDHLLTVVPDIS</sequence>
<keyword evidence="2" id="KW-0540">Nuclease</keyword>
<dbReference type="CDD" id="cd06260">
    <property type="entry name" value="DUF820-like"/>
    <property type="match status" value="1"/>
</dbReference>
<dbReference type="PANTHER" id="PTHR35400">
    <property type="entry name" value="SLR1083 PROTEIN"/>
    <property type="match status" value="1"/>
</dbReference>
<dbReference type="InterPro" id="IPR012296">
    <property type="entry name" value="Nuclease_put_TT1808"/>
</dbReference>
<dbReference type="PANTHER" id="PTHR35400:SF3">
    <property type="entry name" value="SLL1072 PROTEIN"/>
    <property type="match status" value="1"/>
</dbReference>